<dbReference type="RefSeq" id="WP_377801805.1">
    <property type="nucleotide sequence ID" value="NZ_JBHSLW010000104.1"/>
</dbReference>
<evidence type="ECO:0000313" key="2">
    <source>
        <dbReference type="EMBL" id="MFC5423748.1"/>
    </source>
</evidence>
<proteinExistence type="predicted"/>
<protein>
    <submittedName>
        <fullName evidence="2">Exopolysaccharide biosynthesis protein</fullName>
    </submittedName>
</protein>
<dbReference type="PANTHER" id="PTHR41795:SF1">
    <property type="entry name" value="EXOPOLYSACCHARIDE SYNTHESIS PROTEIN"/>
    <property type="match status" value="1"/>
</dbReference>
<name>A0ABW0IZJ9_9HYPH</name>
<organism evidence="2 3">
    <name type="scientific">Bosea eneae</name>
    <dbReference type="NCBI Taxonomy" id="151454"/>
    <lineage>
        <taxon>Bacteria</taxon>
        <taxon>Pseudomonadati</taxon>
        <taxon>Pseudomonadota</taxon>
        <taxon>Alphaproteobacteria</taxon>
        <taxon>Hyphomicrobiales</taxon>
        <taxon>Boseaceae</taxon>
        <taxon>Bosea</taxon>
    </lineage>
</organism>
<dbReference type="Pfam" id="PF06055">
    <property type="entry name" value="ExoD"/>
    <property type="match status" value="1"/>
</dbReference>
<dbReference type="Proteomes" id="UP001596053">
    <property type="component" value="Unassembled WGS sequence"/>
</dbReference>
<dbReference type="PANTHER" id="PTHR41795">
    <property type="entry name" value="EXOPOLYSACCHARIDE SYNTHESIS PROTEIN"/>
    <property type="match status" value="1"/>
</dbReference>
<keyword evidence="1" id="KW-0812">Transmembrane</keyword>
<feature type="transmembrane region" description="Helical" evidence="1">
    <location>
        <begin position="128"/>
        <end position="151"/>
    </location>
</feature>
<keyword evidence="1" id="KW-1133">Transmembrane helix</keyword>
<comment type="caution">
    <text evidence="2">The sequence shown here is derived from an EMBL/GenBank/DDBJ whole genome shotgun (WGS) entry which is preliminary data.</text>
</comment>
<feature type="transmembrane region" description="Helical" evidence="1">
    <location>
        <begin position="242"/>
        <end position="267"/>
    </location>
</feature>
<feature type="transmembrane region" description="Helical" evidence="1">
    <location>
        <begin position="100"/>
        <end position="122"/>
    </location>
</feature>
<keyword evidence="1" id="KW-0472">Membrane</keyword>
<evidence type="ECO:0000256" key="1">
    <source>
        <dbReference type="SAM" id="Phobius"/>
    </source>
</evidence>
<keyword evidence="3" id="KW-1185">Reference proteome</keyword>
<dbReference type="EMBL" id="JBHSLW010000104">
    <property type="protein sequence ID" value="MFC5423748.1"/>
    <property type="molecule type" value="Genomic_DNA"/>
</dbReference>
<evidence type="ECO:0000313" key="3">
    <source>
        <dbReference type="Proteomes" id="UP001596053"/>
    </source>
</evidence>
<reference evidence="3" key="1">
    <citation type="journal article" date="2019" name="Int. J. Syst. Evol. Microbiol.">
        <title>The Global Catalogue of Microorganisms (GCM) 10K type strain sequencing project: providing services to taxonomists for standard genome sequencing and annotation.</title>
        <authorList>
            <consortium name="The Broad Institute Genomics Platform"/>
            <consortium name="The Broad Institute Genome Sequencing Center for Infectious Disease"/>
            <person name="Wu L."/>
            <person name="Ma J."/>
        </authorList>
    </citation>
    <scope>NUCLEOTIDE SEQUENCE [LARGE SCALE GENOMIC DNA]</scope>
    <source>
        <strain evidence="3">NCAIM B.01391</strain>
    </source>
</reference>
<dbReference type="InterPro" id="IPR010331">
    <property type="entry name" value="ExoD"/>
</dbReference>
<sequence length="275" mass="30309">MRDDDRLANARARYAEADKVTTARRLRLGANQRWATWLSQFRLNQALRARAAAKAELRGARSAARVRPNPRQLSAGVASQRLSRLAHTIAEQERVSIGTVICRLGPSSLGLVLLILTIPAIIPIPGPVGMVLGSCLALVALQVIAGSRRVWLPRWLRERGMPTRFVTAAIIKTVPWLERFERRLSPRRWMVLSGRLARPFLGLAILAMAAIITLPIPFGNVLPVIALAMLALALLERDGVAVLWALAMSLAAVVWTIVLVLFGARIFEAKWSLFT</sequence>
<accession>A0ABW0IZJ9</accession>
<gene>
    <name evidence="2" type="ORF">ACFPOB_29890</name>
</gene>
<feature type="transmembrane region" description="Helical" evidence="1">
    <location>
        <begin position="189"/>
        <end position="212"/>
    </location>
</feature>